<evidence type="ECO:0000313" key="11">
    <source>
        <dbReference type="EMBL" id="SPP26181.1"/>
    </source>
</evidence>
<dbReference type="InterPro" id="IPR027417">
    <property type="entry name" value="P-loop_NTPase"/>
</dbReference>
<dbReference type="EMBL" id="OUNC01000001">
    <property type="protein sequence ID" value="SPP26181.1"/>
    <property type="molecule type" value="Genomic_DNA"/>
</dbReference>
<evidence type="ECO:0000256" key="2">
    <source>
        <dbReference type="ARBA" id="ARBA00022801"/>
    </source>
</evidence>
<keyword evidence="1" id="KW-0547">Nucleotide-binding</keyword>
<name>A0A1D2KMV1_BROTH</name>
<dbReference type="SMART" id="SM00490">
    <property type="entry name" value="HELICc"/>
    <property type="match status" value="1"/>
</dbReference>
<dbReference type="Proteomes" id="UP000243591">
    <property type="component" value="Chromosome"/>
</dbReference>
<reference evidence="13" key="3">
    <citation type="submission" date="2018-04" db="EMBL/GenBank/DDBJ databases">
        <authorList>
            <person name="Illikoud N."/>
        </authorList>
    </citation>
    <scope>NUCLEOTIDE SEQUENCE [LARGE SCALE GENOMIC DNA]</scope>
</reference>
<dbReference type="GO" id="GO:0005524">
    <property type="term" value="F:ATP binding"/>
    <property type="evidence" value="ECO:0007669"/>
    <property type="project" value="UniProtKB-KW"/>
</dbReference>
<dbReference type="CDD" id="cd00268">
    <property type="entry name" value="DEADc"/>
    <property type="match status" value="1"/>
</dbReference>
<feature type="short sequence motif" description="Q motif" evidence="6">
    <location>
        <begin position="4"/>
        <end position="32"/>
    </location>
</feature>
<evidence type="ECO:0000259" key="9">
    <source>
        <dbReference type="PROSITE" id="PS51195"/>
    </source>
</evidence>
<evidence type="ECO:0000259" key="7">
    <source>
        <dbReference type="PROSITE" id="PS51192"/>
    </source>
</evidence>
<accession>A0A1D2KMV1</accession>
<dbReference type="Pfam" id="PF00270">
    <property type="entry name" value="DEAD"/>
    <property type="match status" value="1"/>
</dbReference>
<dbReference type="SUPFAM" id="SSF52540">
    <property type="entry name" value="P-loop containing nucleoside triphosphate hydrolases"/>
    <property type="match status" value="1"/>
</dbReference>
<comment type="similarity">
    <text evidence="5">Belongs to the DEAD box helicase family.</text>
</comment>
<dbReference type="Gene3D" id="3.40.50.300">
    <property type="entry name" value="P-loop containing nucleotide triphosphate hydrolases"/>
    <property type="match status" value="2"/>
</dbReference>
<evidence type="ECO:0000313" key="12">
    <source>
        <dbReference type="Proteomes" id="UP000243591"/>
    </source>
</evidence>
<dbReference type="Pfam" id="PF00271">
    <property type="entry name" value="Helicase_C"/>
    <property type="match status" value="1"/>
</dbReference>
<dbReference type="Proteomes" id="UP000270190">
    <property type="component" value="Unassembled WGS sequence"/>
</dbReference>
<keyword evidence="3 10" id="KW-0347">Helicase</keyword>
<dbReference type="InterPro" id="IPR050079">
    <property type="entry name" value="DEAD_box_RNA_helicase"/>
</dbReference>
<feature type="domain" description="Helicase ATP-binding" evidence="7">
    <location>
        <begin position="35"/>
        <end position="205"/>
    </location>
</feature>
<dbReference type="Gene3D" id="3.30.70.330">
    <property type="match status" value="1"/>
</dbReference>
<dbReference type="InterPro" id="IPR001650">
    <property type="entry name" value="Helicase_C-like"/>
</dbReference>
<dbReference type="PROSITE" id="PS51194">
    <property type="entry name" value="HELICASE_CTER"/>
    <property type="match status" value="1"/>
</dbReference>
<dbReference type="PANTHER" id="PTHR47959:SF1">
    <property type="entry name" value="ATP-DEPENDENT RNA HELICASE DBPA"/>
    <property type="match status" value="1"/>
</dbReference>
<evidence type="ECO:0000256" key="5">
    <source>
        <dbReference type="ARBA" id="ARBA00038437"/>
    </source>
</evidence>
<feature type="domain" description="DEAD-box RNA helicase Q" evidence="9">
    <location>
        <begin position="4"/>
        <end position="32"/>
    </location>
</feature>
<dbReference type="InterPro" id="IPR044742">
    <property type="entry name" value="DEAD/DEAH_RhlB"/>
</dbReference>
<organism evidence="10 12">
    <name type="scientific">Brochothrix thermosphacta</name>
    <name type="common">Microbacterium thermosphactum</name>
    <dbReference type="NCBI Taxonomy" id="2756"/>
    <lineage>
        <taxon>Bacteria</taxon>
        <taxon>Bacillati</taxon>
        <taxon>Bacillota</taxon>
        <taxon>Bacilli</taxon>
        <taxon>Bacillales</taxon>
        <taxon>Listeriaceae</taxon>
        <taxon>Brochothrix</taxon>
    </lineage>
</organism>
<sequence length="495" mass="55811">MSTNSFEKFNLSEEIVRAINILGYTEPTSVQEEVIPQLLQGKDLIVKSQTGSGKTAAFAIPMCEIIEWEERKPQVLVLTPTRELALQIQEDIFNIGRYKRIKVEAVFGRSSFEKQEKNLKQRTHVVVATPGRLIDHLTRGTIDLSKITNVVIDESDEMMAMGFIEQIENIIKAIPNKRTMALFSATMPPAIKKLSQSYLKAPQFIEVKAENKIIDRIQQHYYEVDYDNKVALLEDVIVVENPESSIIFCNTKAAVEEIADALFELGVEVATLHGGMEQRHRTAVINDFKHGYFRYLVATDVASRGLDIADIALVLNFDLPENVESYVHRIGRTARFENHGQAVSFVTSSDYRYLEPIMETMEGTIEKVAHPTTEQVEASLPAFEQKQETKMQIKKEKGHDFKDEIMKLHINAGKKTKMRAGDVVGALCGIEGMTGEDIGVISILDVSTFVEILNSKGEMVLEKLQDFPIKGRVRRVNKANETTYESDLKNSINPE</sequence>
<dbReference type="Pfam" id="PF03880">
    <property type="entry name" value="DbpA"/>
    <property type="match status" value="1"/>
</dbReference>
<dbReference type="AlphaFoldDB" id="A0A1D2KMV1"/>
<dbReference type="GeneID" id="66536697"/>
<dbReference type="GO" id="GO:0016787">
    <property type="term" value="F:hydrolase activity"/>
    <property type="evidence" value="ECO:0007669"/>
    <property type="project" value="UniProtKB-KW"/>
</dbReference>
<dbReference type="KEGG" id="bths:CNY62_09455"/>
<dbReference type="PROSITE" id="PS51195">
    <property type="entry name" value="Q_MOTIF"/>
    <property type="match status" value="1"/>
</dbReference>
<dbReference type="GO" id="GO:0005829">
    <property type="term" value="C:cytosol"/>
    <property type="evidence" value="ECO:0007669"/>
    <property type="project" value="TreeGrafter"/>
</dbReference>
<dbReference type="PANTHER" id="PTHR47959">
    <property type="entry name" value="ATP-DEPENDENT RNA HELICASE RHLE-RELATED"/>
    <property type="match status" value="1"/>
</dbReference>
<evidence type="ECO:0000256" key="4">
    <source>
        <dbReference type="ARBA" id="ARBA00022840"/>
    </source>
</evidence>
<dbReference type="GO" id="GO:0003724">
    <property type="term" value="F:RNA helicase activity"/>
    <property type="evidence" value="ECO:0007669"/>
    <property type="project" value="InterPro"/>
</dbReference>
<dbReference type="PROSITE" id="PS51192">
    <property type="entry name" value="HELICASE_ATP_BIND_1"/>
    <property type="match status" value="1"/>
</dbReference>
<dbReference type="CDD" id="cd18787">
    <property type="entry name" value="SF2_C_DEAD"/>
    <property type="match status" value="1"/>
</dbReference>
<dbReference type="EMBL" id="CP023483">
    <property type="protein sequence ID" value="ATF26593.1"/>
    <property type="molecule type" value="Genomic_DNA"/>
</dbReference>
<dbReference type="InterPro" id="IPR014014">
    <property type="entry name" value="RNA_helicase_DEAD_Q_motif"/>
</dbReference>
<dbReference type="SMART" id="SM00487">
    <property type="entry name" value="DEXDc"/>
    <property type="match status" value="1"/>
</dbReference>
<dbReference type="InterPro" id="IPR014001">
    <property type="entry name" value="Helicase_ATP-bd"/>
</dbReference>
<evidence type="ECO:0000256" key="6">
    <source>
        <dbReference type="PROSITE-ProRule" id="PRU00552"/>
    </source>
</evidence>
<dbReference type="OrthoDB" id="9805696at2"/>
<evidence type="ECO:0000256" key="1">
    <source>
        <dbReference type="ARBA" id="ARBA00022741"/>
    </source>
</evidence>
<evidence type="ECO:0000256" key="3">
    <source>
        <dbReference type="ARBA" id="ARBA00022806"/>
    </source>
</evidence>
<reference evidence="10 12" key="1">
    <citation type="submission" date="2017-09" db="EMBL/GenBank/DDBJ databases">
        <title>Complete Genome Sequences of Two Strains of the Meat Spoilage Bacterium Brochothrix thermosphacta Isolated from Ground Chicken.</title>
        <authorList>
            <person name="Paoli G.C."/>
            <person name="Wijey C."/>
            <person name="Chen C.-Y."/>
            <person name="Nguyen L."/>
            <person name="Yan X."/>
            <person name="Irwin P.L."/>
        </authorList>
    </citation>
    <scope>NUCLEOTIDE SEQUENCE [LARGE SCALE GENOMIC DNA]</scope>
    <source>
        <strain evidence="10 12">BI</strain>
    </source>
</reference>
<keyword evidence="2" id="KW-0378">Hydrolase</keyword>
<protein>
    <submittedName>
        <fullName evidence="10 11">RNA helicase</fullName>
    </submittedName>
</protein>
<proteinExistence type="inferred from homology"/>
<dbReference type="STRING" id="2756.BFR44_07945"/>
<feature type="domain" description="Helicase C-terminal" evidence="8">
    <location>
        <begin position="231"/>
        <end position="377"/>
    </location>
</feature>
<evidence type="ECO:0000259" key="8">
    <source>
        <dbReference type="PROSITE" id="PS51194"/>
    </source>
</evidence>
<dbReference type="InterPro" id="IPR005580">
    <property type="entry name" value="DbpA/CsdA_RNA-bd_dom"/>
</dbReference>
<reference evidence="11" key="2">
    <citation type="submission" date="2018-04" db="EMBL/GenBank/DDBJ databases">
        <authorList>
            <person name="Go L.Y."/>
            <person name="Mitchell J.A."/>
        </authorList>
    </citation>
    <scope>NUCLEOTIDE SEQUENCE</scope>
    <source>
        <strain evidence="11">BSAS1 3</strain>
    </source>
</reference>
<dbReference type="InterPro" id="IPR012677">
    <property type="entry name" value="Nucleotide-bd_a/b_plait_sf"/>
</dbReference>
<dbReference type="GO" id="GO:0003676">
    <property type="term" value="F:nucleic acid binding"/>
    <property type="evidence" value="ECO:0007669"/>
    <property type="project" value="InterPro"/>
</dbReference>
<keyword evidence="12" id="KW-1185">Reference proteome</keyword>
<evidence type="ECO:0000313" key="13">
    <source>
        <dbReference type="Proteomes" id="UP000270190"/>
    </source>
</evidence>
<dbReference type="RefSeq" id="WP_069119559.1">
    <property type="nucleotide sequence ID" value="NZ_CBCPHX010000002.1"/>
</dbReference>
<dbReference type="InterPro" id="IPR011545">
    <property type="entry name" value="DEAD/DEAH_box_helicase_dom"/>
</dbReference>
<gene>
    <name evidence="11" type="primary">deaD</name>
    <name evidence="11" type="ORF">BTBSAS_10313</name>
    <name evidence="10" type="ORF">CNY62_09455</name>
</gene>
<keyword evidence="4" id="KW-0067">ATP-binding</keyword>
<evidence type="ECO:0000313" key="10">
    <source>
        <dbReference type="EMBL" id="ATF26593.1"/>
    </source>
</evidence>